<dbReference type="InterPro" id="IPR013096">
    <property type="entry name" value="Cupin_2"/>
</dbReference>
<dbReference type="RefSeq" id="WP_344443920.1">
    <property type="nucleotide sequence ID" value="NZ_BAAALF010000093.1"/>
</dbReference>
<name>A0ABN1WJW0_9ACTN</name>
<reference evidence="2 3" key="1">
    <citation type="journal article" date="2019" name="Int. J. Syst. Evol. Microbiol.">
        <title>The Global Catalogue of Microorganisms (GCM) 10K type strain sequencing project: providing services to taxonomists for standard genome sequencing and annotation.</title>
        <authorList>
            <consortium name="The Broad Institute Genomics Platform"/>
            <consortium name="The Broad Institute Genome Sequencing Center for Infectious Disease"/>
            <person name="Wu L."/>
            <person name="Ma J."/>
        </authorList>
    </citation>
    <scope>NUCLEOTIDE SEQUENCE [LARGE SCALE GENOMIC DNA]</scope>
    <source>
        <strain evidence="2 3">JCM 13004</strain>
    </source>
</reference>
<dbReference type="EMBL" id="BAAALF010000093">
    <property type="protein sequence ID" value="GAA1250996.1"/>
    <property type="molecule type" value="Genomic_DNA"/>
</dbReference>
<organism evidence="2 3">
    <name type="scientific">Kitasatospora nipponensis</name>
    <dbReference type="NCBI Taxonomy" id="258049"/>
    <lineage>
        <taxon>Bacteria</taxon>
        <taxon>Bacillati</taxon>
        <taxon>Actinomycetota</taxon>
        <taxon>Actinomycetes</taxon>
        <taxon>Kitasatosporales</taxon>
        <taxon>Streptomycetaceae</taxon>
        <taxon>Kitasatospora</taxon>
    </lineage>
</organism>
<dbReference type="Pfam" id="PF07883">
    <property type="entry name" value="Cupin_2"/>
    <property type="match status" value="1"/>
</dbReference>
<comment type="caution">
    <text evidence="2">The sequence shown here is derived from an EMBL/GenBank/DDBJ whole genome shotgun (WGS) entry which is preliminary data.</text>
</comment>
<dbReference type="InterPro" id="IPR011051">
    <property type="entry name" value="RmlC_Cupin_sf"/>
</dbReference>
<sequence length="101" mass="10779">MTVIDLLGTTTDLPHSWRSRLLAEVGTARVKVLRMDELPVEQECHAATEVLLVLDGRLELLLAGRPVTVRSGELVTVPAGCPHAVRPGSSGTLVIVETAES</sequence>
<gene>
    <name evidence="2" type="ORF">GCM10009665_47110</name>
</gene>
<dbReference type="Proteomes" id="UP001500037">
    <property type="component" value="Unassembled WGS sequence"/>
</dbReference>
<proteinExistence type="predicted"/>
<evidence type="ECO:0000313" key="2">
    <source>
        <dbReference type="EMBL" id="GAA1250996.1"/>
    </source>
</evidence>
<dbReference type="InterPro" id="IPR014710">
    <property type="entry name" value="RmlC-like_jellyroll"/>
</dbReference>
<accession>A0ABN1WJW0</accession>
<dbReference type="SUPFAM" id="SSF51182">
    <property type="entry name" value="RmlC-like cupins"/>
    <property type="match status" value="1"/>
</dbReference>
<evidence type="ECO:0000313" key="3">
    <source>
        <dbReference type="Proteomes" id="UP001500037"/>
    </source>
</evidence>
<evidence type="ECO:0000259" key="1">
    <source>
        <dbReference type="Pfam" id="PF07883"/>
    </source>
</evidence>
<dbReference type="Gene3D" id="2.60.120.10">
    <property type="entry name" value="Jelly Rolls"/>
    <property type="match status" value="1"/>
</dbReference>
<feature type="domain" description="Cupin type-2" evidence="1">
    <location>
        <begin position="42"/>
        <end position="95"/>
    </location>
</feature>
<protein>
    <recommendedName>
        <fullName evidence="1">Cupin type-2 domain-containing protein</fullName>
    </recommendedName>
</protein>
<keyword evidence="3" id="KW-1185">Reference proteome</keyword>